<evidence type="ECO:0000313" key="2">
    <source>
        <dbReference type="EMBL" id="GIE18809.1"/>
    </source>
</evidence>
<dbReference type="PANTHER" id="PTHR11261">
    <property type="entry name" value="INTERPHOTORECEPTOR RETINOID-BINDING PROTEIN"/>
    <property type="match status" value="1"/>
</dbReference>
<dbReference type="SUPFAM" id="SSF52096">
    <property type="entry name" value="ClpP/crotonase"/>
    <property type="match status" value="1"/>
</dbReference>
<feature type="domain" description="Tail specific protease" evidence="1">
    <location>
        <begin position="75"/>
        <end position="272"/>
    </location>
</feature>
<dbReference type="Proteomes" id="UP000603200">
    <property type="component" value="Unassembled WGS sequence"/>
</dbReference>
<dbReference type="Gene3D" id="3.30.750.44">
    <property type="match status" value="1"/>
</dbReference>
<organism evidence="2 3">
    <name type="scientific">Winogradskya humida</name>
    <dbReference type="NCBI Taxonomy" id="113566"/>
    <lineage>
        <taxon>Bacteria</taxon>
        <taxon>Bacillati</taxon>
        <taxon>Actinomycetota</taxon>
        <taxon>Actinomycetes</taxon>
        <taxon>Micromonosporales</taxon>
        <taxon>Micromonosporaceae</taxon>
        <taxon>Winogradskya</taxon>
    </lineage>
</organism>
<dbReference type="CDD" id="cd07563">
    <property type="entry name" value="Peptidase_S41_IRBP"/>
    <property type="match status" value="1"/>
</dbReference>
<dbReference type="SMART" id="SM00245">
    <property type="entry name" value="TSPc"/>
    <property type="match status" value="1"/>
</dbReference>
<evidence type="ECO:0000259" key="1">
    <source>
        <dbReference type="SMART" id="SM00245"/>
    </source>
</evidence>
<protein>
    <recommendedName>
        <fullName evidence="1">Tail specific protease domain-containing protein</fullName>
    </recommendedName>
</protein>
<dbReference type="InterPro" id="IPR029045">
    <property type="entry name" value="ClpP/crotonase-like_dom_sf"/>
</dbReference>
<dbReference type="EMBL" id="BOMN01000023">
    <property type="protein sequence ID" value="GIE18809.1"/>
    <property type="molecule type" value="Genomic_DNA"/>
</dbReference>
<gene>
    <name evidence="2" type="ORF">Ahu01nite_019110</name>
</gene>
<reference evidence="2 3" key="1">
    <citation type="submission" date="2021-01" db="EMBL/GenBank/DDBJ databases">
        <title>Whole genome shotgun sequence of Actinoplanes humidus NBRC 14915.</title>
        <authorList>
            <person name="Komaki H."/>
            <person name="Tamura T."/>
        </authorList>
    </citation>
    <scope>NUCLEOTIDE SEQUENCE [LARGE SCALE GENOMIC DNA]</scope>
    <source>
        <strain evidence="2 3">NBRC 14915</strain>
    </source>
</reference>
<dbReference type="RefSeq" id="WP_203836068.1">
    <property type="nucleotide sequence ID" value="NZ_BAAATV010000003.1"/>
</dbReference>
<accession>A0ABQ3ZJX3</accession>
<dbReference type="Gene3D" id="3.90.226.10">
    <property type="entry name" value="2-enoyl-CoA Hydratase, Chain A, domain 1"/>
    <property type="match status" value="1"/>
</dbReference>
<dbReference type="InterPro" id="IPR005151">
    <property type="entry name" value="Tail-specific_protease"/>
</dbReference>
<keyword evidence="3" id="KW-1185">Reference proteome</keyword>
<sequence>MSTELINAALKLIQDKYIFPDKAAEITQRIQAGDYEGLDERTLGERLTGVLFDVTADKHLRIRTREADMGSGMTEQEWIAAYKKRLLTVNYGIERVERLDGNVGLLALTEIPDAGTGGDALAAAMRLVAHTEALIIDLRTCRGGVPNGVHLLMSYFFPDDETHLGDIYDGATGTTRQYWSLAYLPGERYLAKPVYVLTSGFTFSGAEDLSYTLQSLGRATVVGETTRGGAHPTQMFALSATMEVTVPVARSISPVTGTNWEGTGVVPDVSVPAGEALARALRDYTASAR</sequence>
<dbReference type="Pfam" id="PF03572">
    <property type="entry name" value="Peptidase_S41"/>
    <property type="match status" value="1"/>
</dbReference>
<comment type="caution">
    <text evidence="2">The sequence shown here is derived from an EMBL/GenBank/DDBJ whole genome shotgun (WGS) entry which is preliminary data.</text>
</comment>
<evidence type="ECO:0000313" key="3">
    <source>
        <dbReference type="Proteomes" id="UP000603200"/>
    </source>
</evidence>
<dbReference type="PANTHER" id="PTHR11261:SF3">
    <property type="entry name" value="RETINOL-BINDING PROTEIN 3"/>
    <property type="match status" value="1"/>
</dbReference>
<name>A0ABQ3ZJX3_9ACTN</name>
<proteinExistence type="predicted"/>